<name>A0A553I5E6_9PEZI</name>
<feature type="compositionally biased region" description="Low complexity" evidence="1">
    <location>
        <begin position="252"/>
        <end position="270"/>
    </location>
</feature>
<dbReference type="AlphaFoldDB" id="A0A553I5E6"/>
<evidence type="ECO:0000313" key="2">
    <source>
        <dbReference type="EMBL" id="TRX95420.1"/>
    </source>
</evidence>
<protein>
    <recommendedName>
        <fullName evidence="4">Ilp is an apoptosis inhibitor</fullName>
    </recommendedName>
</protein>
<evidence type="ECO:0000256" key="1">
    <source>
        <dbReference type="SAM" id="MobiDB-lite"/>
    </source>
</evidence>
<dbReference type="OrthoDB" id="5335812at2759"/>
<dbReference type="Proteomes" id="UP000319160">
    <property type="component" value="Unassembled WGS sequence"/>
</dbReference>
<dbReference type="PANTHER" id="PTHR42087:SF1">
    <property type="entry name" value="ILP IS AN APOPTOSIS INHIBITOR"/>
    <property type="match status" value="1"/>
</dbReference>
<dbReference type="PANTHER" id="PTHR42087">
    <property type="entry name" value="ILP IS AN APOPTOSIS INHIBITOR"/>
    <property type="match status" value="1"/>
</dbReference>
<accession>A0A553I5E6</accession>
<proteinExistence type="predicted"/>
<sequence>MQSIDDNPIHVRLAIPWTPILPLCPSAAFGTKLPPSALIAPPQSHVQALPSVALNALPSYNTNLSVDLSARIRERLSEWQLVLFSSRGSALGTTAVTRSRSPEAIGSRFWRARAYAEPYTTSGSGLLNSGIRVTSTGSAFDTPRALFKRNQPRDYSPAQTYVNAMSFYPLNNMFQPGPGRSASQPSMSAFPLERSPPNPFLPMQDSQFDILQWYPHFQSCVRYFLDHAQHDDLVQAMAAYINIQLPFQKTHSPVTSSRPSGSPSAIPSPAAGNFTIPSQASVATSLTPYIRRLVATGFDFPGVLHGFFGNDWELGIRHLHETERRNYLFAAKASNWLDVKSQYDMPDGQTVPFLRPLQHVTEEEIVNAELNWSQWLAMQDWMVGPRNPEDIPPIVKEEDV</sequence>
<reference evidence="3" key="1">
    <citation type="submission" date="2019-06" db="EMBL/GenBank/DDBJ databases">
        <title>Draft genome sequence of the griseofulvin-producing fungus Xylaria cubensis strain G536.</title>
        <authorList>
            <person name="Mead M.E."/>
            <person name="Raja H.A."/>
            <person name="Steenwyk J.L."/>
            <person name="Knowles S.L."/>
            <person name="Oberlies N.H."/>
            <person name="Rokas A."/>
        </authorList>
    </citation>
    <scope>NUCLEOTIDE SEQUENCE [LARGE SCALE GENOMIC DNA]</scope>
    <source>
        <strain evidence="3">G536</strain>
    </source>
</reference>
<evidence type="ECO:0008006" key="4">
    <source>
        <dbReference type="Google" id="ProtNLM"/>
    </source>
</evidence>
<evidence type="ECO:0000313" key="3">
    <source>
        <dbReference type="Proteomes" id="UP000319160"/>
    </source>
</evidence>
<dbReference type="InterPro" id="IPR053267">
    <property type="entry name" value="Verrucosidin_biosynth-assoc"/>
</dbReference>
<dbReference type="EMBL" id="VFLP01000016">
    <property type="protein sequence ID" value="TRX95420.1"/>
    <property type="molecule type" value="Genomic_DNA"/>
</dbReference>
<gene>
    <name evidence="2" type="ORF">FHL15_003751</name>
</gene>
<dbReference type="STRING" id="2512241.A0A553I5E6"/>
<comment type="caution">
    <text evidence="2">The sequence shown here is derived from an EMBL/GenBank/DDBJ whole genome shotgun (WGS) entry which is preliminary data.</text>
</comment>
<organism evidence="2 3">
    <name type="scientific">Xylaria flabelliformis</name>
    <dbReference type="NCBI Taxonomy" id="2512241"/>
    <lineage>
        <taxon>Eukaryota</taxon>
        <taxon>Fungi</taxon>
        <taxon>Dikarya</taxon>
        <taxon>Ascomycota</taxon>
        <taxon>Pezizomycotina</taxon>
        <taxon>Sordariomycetes</taxon>
        <taxon>Xylariomycetidae</taxon>
        <taxon>Xylariales</taxon>
        <taxon>Xylariaceae</taxon>
        <taxon>Xylaria</taxon>
    </lineage>
</organism>
<keyword evidence="3" id="KW-1185">Reference proteome</keyword>
<feature type="region of interest" description="Disordered" evidence="1">
    <location>
        <begin position="251"/>
        <end position="270"/>
    </location>
</feature>